<evidence type="ECO:0000313" key="4">
    <source>
        <dbReference type="Proteomes" id="UP000091967"/>
    </source>
</evidence>
<feature type="compositionally biased region" description="Basic residues" evidence="2">
    <location>
        <begin position="68"/>
        <end position="78"/>
    </location>
</feature>
<evidence type="ECO:0000256" key="2">
    <source>
        <dbReference type="SAM" id="MobiDB-lite"/>
    </source>
</evidence>
<feature type="compositionally biased region" description="Low complexity" evidence="2">
    <location>
        <begin position="242"/>
        <end position="253"/>
    </location>
</feature>
<sequence>MAPRTRQARRSQADNVIQSDEMADTGGPGLRTPSKVLLETQDSSTFPKRRGRPPGSKNRPKIVAIAPRKGRPRSRRLGRPPGSKNRPKTIITAASKGRSRSRCLSRPPGSVLGNFEPHDIPVEQIVRALNRLSKTPSTDERVARASRRVFRYTKQWPWQWAARFLPRKKWTVPLVEELAQLLRGIYKKSVKTGTGHGTLENTRRFLYNHARDRDQRNPQMTLGDLHEAFRYFKVKTKRKIPRTQQTSQTTPTRRVTDLVDSDTETEPDEIPTEENDTNEGLIVTQDEIGGFDGGDRQSDHCPVLHTKGSVRLRKRTLSRVEDFNIEKRPRVAGIETDQVTQSPISISPSPTARADCRMSATTATTFAGIIKAIVPLLGETQTKKESLSSELSELRQSIRCKEDAITRAATATIQAEAVDKMQESLLTQERQREKIVKNKMTFEKSISSLGMSEELISQNIQYYNNKLQEWDETVSHTKVEIQRAEEEASRLSREEIHCLEAQLKEERCSAWQLEGNIKETDERLGSCRLLNSLAELGSPGISNLLTTLENYGLSLFEMITEIRGGSDGLS</sequence>
<reference evidence="3 4" key="1">
    <citation type="submission" date="2016-06" db="EMBL/GenBank/DDBJ databases">
        <title>Living apart together: crosstalk between the core and supernumerary genomes in a fungal plant pathogen.</title>
        <authorList>
            <person name="Vanheule A."/>
            <person name="Audenaert K."/>
            <person name="Warris S."/>
            <person name="Van De Geest H."/>
            <person name="Schijlen E."/>
            <person name="Hofte M."/>
            <person name="De Saeger S."/>
            <person name="Haesaert G."/>
            <person name="Waalwijk C."/>
            <person name="Van Der Lee T."/>
        </authorList>
    </citation>
    <scope>NUCLEOTIDE SEQUENCE [LARGE SCALE GENOMIC DNA]</scope>
    <source>
        <strain evidence="3 4">2516</strain>
    </source>
</reference>
<feature type="coiled-coil region" evidence="1">
    <location>
        <begin position="377"/>
        <end position="404"/>
    </location>
</feature>
<dbReference type="EMBL" id="LYXU01000002">
    <property type="protein sequence ID" value="OBS23252.1"/>
    <property type="molecule type" value="Genomic_DNA"/>
</dbReference>
<name>A0A1B8ARS4_FUSPO</name>
<feature type="region of interest" description="Disordered" evidence="2">
    <location>
        <begin position="239"/>
        <end position="275"/>
    </location>
</feature>
<dbReference type="AlphaFoldDB" id="A0A1B8ARS4"/>
<dbReference type="OrthoDB" id="5089539at2759"/>
<feature type="coiled-coil region" evidence="1">
    <location>
        <begin position="467"/>
        <end position="494"/>
    </location>
</feature>
<feature type="compositionally biased region" description="Acidic residues" evidence="2">
    <location>
        <begin position="259"/>
        <end position="275"/>
    </location>
</feature>
<keyword evidence="4" id="KW-1185">Reference proteome</keyword>
<dbReference type="Proteomes" id="UP000091967">
    <property type="component" value="Unassembled WGS sequence"/>
</dbReference>
<evidence type="ECO:0000313" key="3">
    <source>
        <dbReference type="EMBL" id="OBS23252.1"/>
    </source>
</evidence>
<keyword evidence="1" id="KW-0175">Coiled coil</keyword>
<accession>A0A1B8ARS4</accession>
<organism evidence="3 4">
    <name type="scientific">Fusarium poae</name>
    <dbReference type="NCBI Taxonomy" id="36050"/>
    <lineage>
        <taxon>Eukaryota</taxon>
        <taxon>Fungi</taxon>
        <taxon>Dikarya</taxon>
        <taxon>Ascomycota</taxon>
        <taxon>Pezizomycotina</taxon>
        <taxon>Sordariomycetes</taxon>
        <taxon>Hypocreomycetidae</taxon>
        <taxon>Hypocreales</taxon>
        <taxon>Nectriaceae</taxon>
        <taxon>Fusarium</taxon>
    </lineage>
</organism>
<evidence type="ECO:0000256" key="1">
    <source>
        <dbReference type="SAM" id="Coils"/>
    </source>
</evidence>
<comment type="caution">
    <text evidence="3">The sequence shown here is derived from an EMBL/GenBank/DDBJ whole genome shotgun (WGS) entry which is preliminary data.</text>
</comment>
<gene>
    <name evidence="3" type="ORF">FPOA_03805</name>
</gene>
<protein>
    <submittedName>
        <fullName evidence="3">Uncharacterized protein</fullName>
    </submittedName>
</protein>
<feature type="region of interest" description="Disordered" evidence="2">
    <location>
        <begin position="1"/>
        <end position="116"/>
    </location>
</feature>
<proteinExistence type="predicted"/>